<protein>
    <submittedName>
        <fullName evidence="2">Uncharacterized protein</fullName>
    </submittedName>
</protein>
<dbReference type="GeneID" id="54558641"/>
<feature type="compositionally biased region" description="Pro residues" evidence="1">
    <location>
        <begin position="1"/>
        <end position="13"/>
    </location>
</feature>
<evidence type="ECO:0000256" key="1">
    <source>
        <dbReference type="SAM" id="MobiDB-lite"/>
    </source>
</evidence>
<gene>
    <name evidence="2" type="ORF">M409DRAFT_20385</name>
</gene>
<proteinExistence type="predicted"/>
<feature type="region of interest" description="Disordered" evidence="1">
    <location>
        <begin position="1"/>
        <end position="42"/>
    </location>
</feature>
<feature type="region of interest" description="Disordered" evidence="1">
    <location>
        <begin position="118"/>
        <end position="175"/>
    </location>
</feature>
<sequence>MRPRPPTIHPPPYFKSTSTPSPRMVQVSSNMTSPTSPTRSVHHCIRKYDPSSEAYSSHYDSDDIQAANILMSMRHADQTSAGNYAQHSHCKCTPSTVNESSDEQSVFTRSFSCSTAVSSNLATPTPQAATKRKAPPKKNAKAASNTKKGKTTAKENKTRRQKERRGEKKAGVYGSTRLRANMNSRKYSLEDDKFIRRCYTEYAARTNGGRIPPKELVELYNNQFPEKERGQSGLSTYIQRSKQLRAIRNGFKIVKR</sequence>
<reference evidence="2" key="1">
    <citation type="journal article" date="2020" name="Stud. Mycol.">
        <title>101 Dothideomycetes genomes: a test case for predicting lifestyles and emergence of pathogens.</title>
        <authorList>
            <person name="Haridas S."/>
            <person name="Albert R."/>
            <person name="Binder M."/>
            <person name="Bloem J."/>
            <person name="Labutti K."/>
            <person name="Salamov A."/>
            <person name="Andreopoulos B."/>
            <person name="Baker S."/>
            <person name="Barry K."/>
            <person name="Bills G."/>
            <person name="Bluhm B."/>
            <person name="Cannon C."/>
            <person name="Castanera R."/>
            <person name="Culley D."/>
            <person name="Daum C."/>
            <person name="Ezra D."/>
            <person name="Gonzalez J."/>
            <person name="Henrissat B."/>
            <person name="Kuo A."/>
            <person name="Liang C."/>
            <person name="Lipzen A."/>
            <person name="Lutzoni F."/>
            <person name="Magnuson J."/>
            <person name="Mondo S."/>
            <person name="Nolan M."/>
            <person name="Ohm R."/>
            <person name="Pangilinan J."/>
            <person name="Park H.-J."/>
            <person name="Ramirez L."/>
            <person name="Alfaro M."/>
            <person name="Sun H."/>
            <person name="Tritt A."/>
            <person name="Yoshinaga Y."/>
            <person name="Zwiers L.-H."/>
            <person name="Turgeon B."/>
            <person name="Goodwin S."/>
            <person name="Spatafora J."/>
            <person name="Crous P."/>
            <person name="Grigoriev I."/>
        </authorList>
    </citation>
    <scope>NUCLEOTIDE SEQUENCE</scope>
    <source>
        <strain evidence="2">ATCC 36951</strain>
    </source>
</reference>
<organism evidence="2 3">
    <name type="scientific">Zasmidium cellare ATCC 36951</name>
    <dbReference type="NCBI Taxonomy" id="1080233"/>
    <lineage>
        <taxon>Eukaryota</taxon>
        <taxon>Fungi</taxon>
        <taxon>Dikarya</taxon>
        <taxon>Ascomycota</taxon>
        <taxon>Pezizomycotina</taxon>
        <taxon>Dothideomycetes</taxon>
        <taxon>Dothideomycetidae</taxon>
        <taxon>Mycosphaerellales</taxon>
        <taxon>Mycosphaerellaceae</taxon>
        <taxon>Zasmidium</taxon>
    </lineage>
</organism>
<feature type="compositionally biased region" description="Basic and acidic residues" evidence="1">
    <location>
        <begin position="152"/>
        <end position="170"/>
    </location>
</feature>
<dbReference type="AlphaFoldDB" id="A0A6A6CQ15"/>
<feature type="compositionally biased region" description="Basic residues" evidence="1">
    <location>
        <begin position="130"/>
        <end position="140"/>
    </location>
</feature>
<dbReference type="EMBL" id="ML993588">
    <property type="protein sequence ID" value="KAF2169161.1"/>
    <property type="molecule type" value="Genomic_DNA"/>
</dbReference>
<keyword evidence="3" id="KW-1185">Reference proteome</keyword>
<feature type="compositionally biased region" description="Polar residues" evidence="1">
    <location>
        <begin position="15"/>
        <end position="39"/>
    </location>
</feature>
<accession>A0A6A6CQ15</accession>
<evidence type="ECO:0000313" key="2">
    <source>
        <dbReference type="EMBL" id="KAF2169161.1"/>
    </source>
</evidence>
<dbReference type="Proteomes" id="UP000799537">
    <property type="component" value="Unassembled WGS sequence"/>
</dbReference>
<name>A0A6A6CQ15_ZASCE</name>
<dbReference type="RefSeq" id="XP_033670050.1">
    <property type="nucleotide sequence ID" value="XM_033805369.1"/>
</dbReference>
<evidence type="ECO:0000313" key="3">
    <source>
        <dbReference type="Proteomes" id="UP000799537"/>
    </source>
</evidence>